<dbReference type="Proteomes" id="UP000013827">
    <property type="component" value="Unassembled WGS sequence"/>
</dbReference>
<protein>
    <submittedName>
        <fullName evidence="2">Uncharacterized protein</fullName>
    </submittedName>
</protein>
<dbReference type="PaxDb" id="2903-EOD21487"/>
<dbReference type="GeneID" id="17267034"/>
<dbReference type="KEGG" id="ehx:EMIHUDRAFT_255248"/>
<feature type="region of interest" description="Disordered" evidence="1">
    <location>
        <begin position="57"/>
        <end position="79"/>
    </location>
</feature>
<evidence type="ECO:0000313" key="3">
    <source>
        <dbReference type="Proteomes" id="UP000013827"/>
    </source>
</evidence>
<dbReference type="HOGENOM" id="CLU_1010447_0_0_1"/>
<keyword evidence="3" id="KW-1185">Reference proteome</keyword>
<reference evidence="2" key="2">
    <citation type="submission" date="2024-10" db="UniProtKB">
        <authorList>
            <consortium name="EnsemblProtists"/>
        </authorList>
    </citation>
    <scope>IDENTIFICATION</scope>
</reference>
<name>A0A0D3JDA2_EMIH1</name>
<accession>A0A0D3JDA2</accession>
<proteinExistence type="predicted"/>
<evidence type="ECO:0000256" key="1">
    <source>
        <dbReference type="SAM" id="MobiDB-lite"/>
    </source>
</evidence>
<sequence length="276" mass="29528">MGGRPLWQAEIGRIIARTEENLRAPRTGPPLYKVPRVAEAAFTAPLLHASFMTSAASAEERRTTAPAATVPIEPSPPPSASVIAALTSGLSGEARTVATRLLEHTRADIDLRSNLAGRHAQALREELAHGLHEAERRWVDLAKEIEATVSGAIEAERQLRAGGEEKTTRLEASVAATRKELLGLIGDGQAELVEQGGVLRQVEQESELGWGQGSRCEEEGAFTASGCEQELLAFKAETEVALAEEGKRLSALAERQRVVAGELRLGGGRRDNRPAA</sequence>
<reference evidence="3" key="1">
    <citation type="journal article" date="2013" name="Nature">
        <title>Pan genome of the phytoplankton Emiliania underpins its global distribution.</title>
        <authorList>
            <person name="Read B.A."/>
            <person name="Kegel J."/>
            <person name="Klute M.J."/>
            <person name="Kuo A."/>
            <person name="Lefebvre S.C."/>
            <person name="Maumus F."/>
            <person name="Mayer C."/>
            <person name="Miller J."/>
            <person name="Monier A."/>
            <person name="Salamov A."/>
            <person name="Young J."/>
            <person name="Aguilar M."/>
            <person name="Claverie J.M."/>
            <person name="Frickenhaus S."/>
            <person name="Gonzalez K."/>
            <person name="Herman E.K."/>
            <person name="Lin Y.C."/>
            <person name="Napier J."/>
            <person name="Ogata H."/>
            <person name="Sarno A.F."/>
            <person name="Shmutz J."/>
            <person name="Schroeder D."/>
            <person name="de Vargas C."/>
            <person name="Verret F."/>
            <person name="von Dassow P."/>
            <person name="Valentin K."/>
            <person name="Van de Peer Y."/>
            <person name="Wheeler G."/>
            <person name="Dacks J.B."/>
            <person name="Delwiche C.F."/>
            <person name="Dyhrman S.T."/>
            <person name="Glockner G."/>
            <person name="John U."/>
            <person name="Richards T."/>
            <person name="Worden A.Z."/>
            <person name="Zhang X."/>
            <person name="Grigoriev I.V."/>
            <person name="Allen A.E."/>
            <person name="Bidle K."/>
            <person name="Borodovsky M."/>
            <person name="Bowler C."/>
            <person name="Brownlee C."/>
            <person name="Cock J.M."/>
            <person name="Elias M."/>
            <person name="Gladyshev V.N."/>
            <person name="Groth M."/>
            <person name="Guda C."/>
            <person name="Hadaegh A."/>
            <person name="Iglesias-Rodriguez M.D."/>
            <person name="Jenkins J."/>
            <person name="Jones B.M."/>
            <person name="Lawson T."/>
            <person name="Leese F."/>
            <person name="Lindquist E."/>
            <person name="Lobanov A."/>
            <person name="Lomsadze A."/>
            <person name="Malik S.B."/>
            <person name="Marsh M.E."/>
            <person name="Mackinder L."/>
            <person name="Mock T."/>
            <person name="Mueller-Roeber B."/>
            <person name="Pagarete A."/>
            <person name="Parker M."/>
            <person name="Probert I."/>
            <person name="Quesneville H."/>
            <person name="Raines C."/>
            <person name="Rensing S.A."/>
            <person name="Riano-Pachon D.M."/>
            <person name="Richier S."/>
            <person name="Rokitta S."/>
            <person name="Shiraiwa Y."/>
            <person name="Soanes D.M."/>
            <person name="van der Giezen M."/>
            <person name="Wahlund T.M."/>
            <person name="Williams B."/>
            <person name="Wilson W."/>
            <person name="Wolfe G."/>
            <person name="Wurch L.L."/>
        </authorList>
    </citation>
    <scope>NUCLEOTIDE SEQUENCE</scope>
</reference>
<dbReference type="AlphaFoldDB" id="A0A0D3JDA2"/>
<evidence type="ECO:0000313" key="2">
    <source>
        <dbReference type="EnsemblProtists" id="EOD21487"/>
    </source>
</evidence>
<organism evidence="2 3">
    <name type="scientific">Emiliania huxleyi (strain CCMP1516)</name>
    <dbReference type="NCBI Taxonomy" id="280463"/>
    <lineage>
        <taxon>Eukaryota</taxon>
        <taxon>Haptista</taxon>
        <taxon>Haptophyta</taxon>
        <taxon>Prymnesiophyceae</taxon>
        <taxon>Isochrysidales</taxon>
        <taxon>Noelaerhabdaceae</taxon>
        <taxon>Emiliania</taxon>
    </lineage>
</organism>
<dbReference type="RefSeq" id="XP_005773916.1">
    <property type="nucleotide sequence ID" value="XM_005773859.1"/>
</dbReference>
<dbReference type="EnsemblProtists" id="EOD21487">
    <property type="protein sequence ID" value="EOD21487"/>
    <property type="gene ID" value="EMIHUDRAFT_255248"/>
</dbReference>